<feature type="compositionally biased region" description="Basic and acidic residues" evidence="1">
    <location>
        <begin position="146"/>
        <end position="161"/>
    </location>
</feature>
<dbReference type="Proteomes" id="UP000026960">
    <property type="component" value="Chromosome 1"/>
</dbReference>
<feature type="compositionally biased region" description="Basic and acidic residues" evidence="1">
    <location>
        <begin position="82"/>
        <end position="96"/>
    </location>
</feature>
<reference evidence="2" key="2">
    <citation type="submission" date="2015-03" db="UniProtKB">
        <authorList>
            <consortium name="EnsemblPlants"/>
        </authorList>
    </citation>
    <scope>IDENTIFICATION</scope>
</reference>
<feature type="compositionally biased region" description="Basic and acidic residues" evidence="1">
    <location>
        <begin position="38"/>
        <end position="47"/>
    </location>
</feature>
<keyword evidence="3" id="KW-1185">Reference proteome</keyword>
<protein>
    <submittedName>
        <fullName evidence="2">Uncharacterized protein</fullName>
    </submittedName>
</protein>
<reference evidence="2" key="1">
    <citation type="journal article" date="2009" name="Rice">
        <title>De Novo Next Generation Sequencing of Plant Genomes.</title>
        <authorList>
            <person name="Rounsley S."/>
            <person name="Marri P.R."/>
            <person name="Yu Y."/>
            <person name="He R."/>
            <person name="Sisneros N."/>
            <person name="Goicoechea J.L."/>
            <person name="Lee S.J."/>
            <person name="Angelova A."/>
            <person name="Kudrna D."/>
            <person name="Luo M."/>
            <person name="Affourtit J."/>
            <person name="Desany B."/>
            <person name="Knight J."/>
            <person name="Niazi F."/>
            <person name="Egholm M."/>
            <person name="Wing R.A."/>
        </authorList>
    </citation>
    <scope>NUCLEOTIDE SEQUENCE [LARGE SCALE GENOMIC DNA]</scope>
    <source>
        <strain evidence="2">cv. IRGC 105608</strain>
    </source>
</reference>
<organism evidence="2">
    <name type="scientific">Oryza barthii</name>
    <dbReference type="NCBI Taxonomy" id="65489"/>
    <lineage>
        <taxon>Eukaryota</taxon>
        <taxon>Viridiplantae</taxon>
        <taxon>Streptophyta</taxon>
        <taxon>Embryophyta</taxon>
        <taxon>Tracheophyta</taxon>
        <taxon>Spermatophyta</taxon>
        <taxon>Magnoliopsida</taxon>
        <taxon>Liliopsida</taxon>
        <taxon>Poales</taxon>
        <taxon>Poaceae</taxon>
        <taxon>BOP clade</taxon>
        <taxon>Oryzoideae</taxon>
        <taxon>Oryzeae</taxon>
        <taxon>Oryzinae</taxon>
        <taxon>Oryza</taxon>
    </lineage>
</organism>
<dbReference type="HOGENOM" id="CLU_1629694_0_0_1"/>
<dbReference type="EnsemblPlants" id="OBART01G33720.1">
    <property type="protein sequence ID" value="OBART01G33720.1"/>
    <property type="gene ID" value="OBART01G33720"/>
</dbReference>
<dbReference type="Gramene" id="OBART01G33720.1">
    <property type="protein sequence ID" value="OBART01G33720.1"/>
    <property type="gene ID" value="OBART01G33720"/>
</dbReference>
<dbReference type="PaxDb" id="65489-OBART01G33720.1"/>
<dbReference type="AlphaFoldDB" id="A0A0D3EUZ4"/>
<evidence type="ECO:0000313" key="3">
    <source>
        <dbReference type="Proteomes" id="UP000026960"/>
    </source>
</evidence>
<evidence type="ECO:0000313" key="2">
    <source>
        <dbReference type="EnsemblPlants" id="OBART01G33720.1"/>
    </source>
</evidence>
<sequence>MDVEDDDVEAVEREKRGMPTSFQGAVRVLPIVPGGGKVHADGGGDPREGEEEEEEEEGKRIASRAPRVVPNVEVEVLPEELEAVREGSEQDVDSKKGSNAARKAATYSQLERPRVSESKAYRLDGTLKELGEDDGAVLDNGTGDAGRGHGGRETVACERARPAAARPCDLGGKR</sequence>
<feature type="region of interest" description="Disordered" evidence="1">
    <location>
        <begin position="132"/>
        <end position="174"/>
    </location>
</feature>
<feature type="compositionally biased region" description="Basic and acidic residues" evidence="1">
    <location>
        <begin position="111"/>
        <end position="120"/>
    </location>
</feature>
<feature type="compositionally biased region" description="Low complexity" evidence="1">
    <location>
        <begin position="64"/>
        <end position="75"/>
    </location>
</feature>
<accession>A0A0D3EUZ4</accession>
<proteinExistence type="predicted"/>
<evidence type="ECO:0000256" key="1">
    <source>
        <dbReference type="SAM" id="MobiDB-lite"/>
    </source>
</evidence>
<feature type="region of interest" description="Disordered" evidence="1">
    <location>
        <begin position="1"/>
        <end position="120"/>
    </location>
</feature>
<name>A0A0D3EUZ4_9ORYZ</name>